<protein>
    <submittedName>
        <fullName evidence="2">Divergent AAA domain protein</fullName>
    </submittedName>
</protein>
<gene>
    <name evidence="2" type="ORF">AMURIS_02300</name>
</gene>
<name>A0A2K4ZGH8_9FIRM</name>
<dbReference type="PANTHER" id="PTHR30595">
    <property type="entry name" value="GLPR-RELATED TRANSCRIPTIONAL REPRESSOR"/>
    <property type="match status" value="1"/>
</dbReference>
<accession>A0A2K4ZGH8</accession>
<keyword evidence="3" id="KW-1185">Reference proteome</keyword>
<proteinExistence type="predicted"/>
<dbReference type="InterPro" id="IPR036388">
    <property type="entry name" value="WH-like_DNA-bd_sf"/>
</dbReference>
<dbReference type="RefSeq" id="WP_103239666.1">
    <property type="nucleotide sequence ID" value="NZ_JANJZD010000001.1"/>
</dbReference>
<dbReference type="Gene3D" id="3.30.950.30">
    <property type="entry name" value="Schlafen, AAA domain"/>
    <property type="match status" value="1"/>
</dbReference>
<reference evidence="2 3" key="1">
    <citation type="submission" date="2018-01" db="EMBL/GenBank/DDBJ databases">
        <authorList>
            <person name="Gaut B.S."/>
            <person name="Morton B.R."/>
            <person name="Clegg M.T."/>
            <person name="Duvall M.R."/>
        </authorList>
    </citation>
    <scope>NUCLEOTIDE SEQUENCE [LARGE SCALE GENOMIC DNA]</scope>
    <source>
        <strain evidence="2">GP69</strain>
    </source>
</reference>
<dbReference type="Pfam" id="PF04326">
    <property type="entry name" value="SLFN_AlbA_2"/>
    <property type="match status" value="1"/>
</dbReference>
<dbReference type="Proteomes" id="UP000236311">
    <property type="component" value="Unassembled WGS sequence"/>
</dbReference>
<sequence length="499" mass="58032">MEELFELTKFDSYKEDNRREVKKAEGGLPNSLWDTYSAFANCYGGVIILGVKEDKDGNWHTTGLKNAAKLKKDFWDTLNNRKKVSINLLKDGDVETFSVAGTDDVIMVIWVPSAKREQKPVYINDDLFGGTFRRNWEGDYHCTRLQVKTMLRDQAEETMDMEVIEEADIEDLNQDSIRGYRNSHKSFKPGHPFERLDDKEYLRVIGAAGFSKDDKKLHPTAAGMLMFGNEYDIVRYFPDYFLDYRENLDTVLRWTDRLQSSSGEWSGNVFDFYFRVYNKLTKDIKVPFRMEGGFRVDDTPVHRALREALANCIINTDFYGKYGVLIIKEDDKIILENPGYIRLGKEQMRRGGKSDPRNKSLMKMFNLIDIGEHAGSGVPNIFNVWEDEGWEEPDIKEDFDPDRTSLTLKFIKKQAIKTSDKKQAIKTSDKKQAIKTRNNQEKIRLYLQENETAKTRDIAELLDLSMARAREILSVMDDVEAIGRNKTRTYRLRKEFFKN</sequence>
<dbReference type="Pfam" id="PF13749">
    <property type="entry name" value="HATPase_c_4"/>
    <property type="match status" value="1"/>
</dbReference>
<dbReference type="EMBL" id="OFSM01000010">
    <property type="protein sequence ID" value="SOY29579.1"/>
    <property type="molecule type" value="Genomic_DNA"/>
</dbReference>
<dbReference type="Gene3D" id="3.30.565.60">
    <property type="match status" value="1"/>
</dbReference>
<organism evidence="2 3">
    <name type="scientific">Acetatifactor muris</name>
    <dbReference type="NCBI Taxonomy" id="879566"/>
    <lineage>
        <taxon>Bacteria</taxon>
        <taxon>Bacillati</taxon>
        <taxon>Bacillota</taxon>
        <taxon>Clostridia</taxon>
        <taxon>Lachnospirales</taxon>
        <taxon>Lachnospiraceae</taxon>
        <taxon>Acetatifactor</taxon>
    </lineage>
</organism>
<evidence type="ECO:0000259" key="1">
    <source>
        <dbReference type="Pfam" id="PF04326"/>
    </source>
</evidence>
<dbReference type="InterPro" id="IPR007421">
    <property type="entry name" value="Schlafen_AlbA_2_dom"/>
</dbReference>
<evidence type="ECO:0000313" key="3">
    <source>
        <dbReference type="Proteomes" id="UP000236311"/>
    </source>
</evidence>
<dbReference type="Gene3D" id="1.10.10.10">
    <property type="entry name" value="Winged helix-like DNA-binding domain superfamily/Winged helix DNA-binding domain"/>
    <property type="match status" value="1"/>
</dbReference>
<dbReference type="InterPro" id="IPR038475">
    <property type="entry name" value="RecG_C_sf"/>
</dbReference>
<dbReference type="PANTHER" id="PTHR30595:SF6">
    <property type="entry name" value="SCHLAFEN ALBA-2 DOMAIN-CONTAINING PROTEIN"/>
    <property type="match status" value="1"/>
</dbReference>
<evidence type="ECO:0000313" key="2">
    <source>
        <dbReference type="EMBL" id="SOY29579.1"/>
    </source>
</evidence>
<dbReference type="OrthoDB" id="9768354at2"/>
<dbReference type="InterPro" id="IPR038461">
    <property type="entry name" value="Schlafen_AlbA_2_dom_sf"/>
</dbReference>
<feature type="domain" description="Schlafen AlbA-2" evidence="1">
    <location>
        <begin position="15"/>
        <end position="135"/>
    </location>
</feature>
<dbReference type="AlphaFoldDB" id="A0A2K4ZGH8"/>